<name>A0A0R1JH01_9LACO</name>
<dbReference type="EMBL" id="AZDJ01000032">
    <property type="protein sequence ID" value="KRK70376.1"/>
    <property type="molecule type" value="Genomic_DNA"/>
</dbReference>
<accession>A0A0R1JH01</accession>
<comment type="caution">
    <text evidence="1">The sequence shown here is derived from an EMBL/GenBank/DDBJ whole genome shotgun (WGS) entry which is preliminary data.</text>
</comment>
<dbReference type="PATRIC" id="fig|1291734.4.peg.454"/>
<dbReference type="Pfam" id="PF10704">
    <property type="entry name" value="DUF2508"/>
    <property type="match status" value="1"/>
</dbReference>
<gene>
    <name evidence="1" type="ORF">FD02_GL000440</name>
</gene>
<dbReference type="STRING" id="1291734.FD02_GL000440"/>
<organism evidence="1 2">
    <name type="scientific">Lacticaseibacillus nasuensis JCM 17158</name>
    <dbReference type="NCBI Taxonomy" id="1291734"/>
    <lineage>
        <taxon>Bacteria</taxon>
        <taxon>Bacillati</taxon>
        <taxon>Bacillota</taxon>
        <taxon>Bacilli</taxon>
        <taxon>Lactobacillales</taxon>
        <taxon>Lactobacillaceae</taxon>
        <taxon>Lacticaseibacillus</taxon>
    </lineage>
</organism>
<dbReference type="AlphaFoldDB" id="A0A0R1JH01"/>
<proteinExistence type="predicted"/>
<sequence length="86" mass="9608">MFGKHKAVIKPNADRELLATVARVRESLNRTRELAATFREADPAVTAQISLQGALFDFLYREARVRAVSGDLVAEQAAVNQLRQNR</sequence>
<dbReference type="RefSeq" id="WP_056951996.1">
    <property type="nucleotide sequence ID" value="NZ_AZDJ01000032.1"/>
</dbReference>
<evidence type="ECO:0008006" key="3">
    <source>
        <dbReference type="Google" id="ProtNLM"/>
    </source>
</evidence>
<protein>
    <recommendedName>
        <fullName evidence="3">DUF2508 domain-containing protein</fullName>
    </recommendedName>
</protein>
<keyword evidence="2" id="KW-1185">Reference proteome</keyword>
<evidence type="ECO:0000313" key="1">
    <source>
        <dbReference type="EMBL" id="KRK70376.1"/>
    </source>
</evidence>
<dbReference type="OrthoDB" id="2167041at2"/>
<dbReference type="Proteomes" id="UP000051804">
    <property type="component" value="Unassembled WGS sequence"/>
</dbReference>
<dbReference type="InterPro" id="IPR019644">
    <property type="entry name" value="DUF2508"/>
</dbReference>
<reference evidence="1 2" key="1">
    <citation type="journal article" date="2015" name="Genome Announc.">
        <title>Expanding the biotechnology potential of lactobacilli through comparative genomics of 213 strains and associated genera.</title>
        <authorList>
            <person name="Sun Z."/>
            <person name="Harris H.M."/>
            <person name="McCann A."/>
            <person name="Guo C."/>
            <person name="Argimon S."/>
            <person name="Zhang W."/>
            <person name="Yang X."/>
            <person name="Jeffery I.B."/>
            <person name="Cooney J.C."/>
            <person name="Kagawa T.F."/>
            <person name="Liu W."/>
            <person name="Song Y."/>
            <person name="Salvetti E."/>
            <person name="Wrobel A."/>
            <person name="Rasinkangas P."/>
            <person name="Parkhill J."/>
            <person name="Rea M.C."/>
            <person name="O'Sullivan O."/>
            <person name="Ritari J."/>
            <person name="Douillard F.P."/>
            <person name="Paul Ross R."/>
            <person name="Yang R."/>
            <person name="Briner A.E."/>
            <person name="Felis G.E."/>
            <person name="de Vos W.M."/>
            <person name="Barrangou R."/>
            <person name="Klaenhammer T.R."/>
            <person name="Caufield P.W."/>
            <person name="Cui Y."/>
            <person name="Zhang H."/>
            <person name="O'Toole P.W."/>
        </authorList>
    </citation>
    <scope>NUCLEOTIDE SEQUENCE [LARGE SCALE GENOMIC DNA]</scope>
    <source>
        <strain evidence="1 2">JCM 17158</strain>
    </source>
</reference>
<evidence type="ECO:0000313" key="2">
    <source>
        <dbReference type="Proteomes" id="UP000051804"/>
    </source>
</evidence>